<organism evidence="2 3">
    <name type="scientific">Diplodia seriata</name>
    <dbReference type="NCBI Taxonomy" id="420778"/>
    <lineage>
        <taxon>Eukaryota</taxon>
        <taxon>Fungi</taxon>
        <taxon>Dikarya</taxon>
        <taxon>Ascomycota</taxon>
        <taxon>Pezizomycotina</taxon>
        <taxon>Dothideomycetes</taxon>
        <taxon>Dothideomycetes incertae sedis</taxon>
        <taxon>Botryosphaeriales</taxon>
        <taxon>Botryosphaeriaceae</taxon>
        <taxon>Diplodia</taxon>
    </lineage>
</organism>
<dbReference type="GeneID" id="92014174"/>
<accession>A0ABR3C391</accession>
<keyword evidence="3" id="KW-1185">Reference proteome</keyword>
<protein>
    <submittedName>
        <fullName evidence="2">Uncharacterized protein</fullName>
    </submittedName>
</protein>
<dbReference type="EMBL" id="JAJVCZ030000011">
    <property type="protein sequence ID" value="KAL0254610.1"/>
    <property type="molecule type" value="Genomic_DNA"/>
</dbReference>
<evidence type="ECO:0000256" key="1">
    <source>
        <dbReference type="SAM" id="MobiDB-lite"/>
    </source>
</evidence>
<dbReference type="Proteomes" id="UP001430584">
    <property type="component" value="Unassembled WGS sequence"/>
</dbReference>
<dbReference type="RefSeq" id="XP_066628481.1">
    <property type="nucleotide sequence ID" value="XM_066781479.1"/>
</dbReference>
<sequence>MAATMPLASFHLKSLLDSLNDIAVNMRRKDKGKGKAAVQDVYEEATTITREDEEFEAELRRIEEEDQMLAAMKESRLHLFYSGKRGESSTAPHRESYTSDVEMDDACEEPSGLFEQSSTPDTETSDVEMDDAHGNSPTPDVETDYASKEPSEASEAEPTTPEPLNVEWSPELPQRPLKRKTFREDNEPTTPEPLVVDESPEQPRPPKRKKFMAGLADIVKRKRR</sequence>
<evidence type="ECO:0000313" key="2">
    <source>
        <dbReference type="EMBL" id="KAL0254610.1"/>
    </source>
</evidence>
<gene>
    <name evidence="2" type="ORF">SLS55_010089</name>
</gene>
<proteinExistence type="predicted"/>
<comment type="caution">
    <text evidence="2">The sequence shown here is derived from an EMBL/GenBank/DDBJ whole genome shotgun (WGS) entry which is preliminary data.</text>
</comment>
<reference evidence="2 3" key="1">
    <citation type="submission" date="2024-02" db="EMBL/GenBank/DDBJ databases">
        <title>De novo assembly and annotation of 12 fungi associated with fruit tree decline syndrome in Ontario, Canada.</title>
        <authorList>
            <person name="Sulman M."/>
            <person name="Ellouze W."/>
            <person name="Ilyukhin E."/>
        </authorList>
    </citation>
    <scope>NUCLEOTIDE SEQUENCE [LARGE SCALE GENOMIC DNA]</scope>
    <source>
        <strain evidence="2 3">FDS-637</strain>
    </source>
</reference>
<evidence type="ECO:0000313" key="3">
    <source>
        <dbReference type="Proteomes" id="UP001430584"/>
    </source>
</evidence>
<feature type="compositionally biased region" description="Basic and acidic residues" evidence="1">
    <location>
        <begin position="84"/>
        <end position="97"/>
    </location>
</feature>
<feature type="region of interest" description="Disordered" evidence="1">
    <location>
        <begin position="81"/>
        <end position="224"/>
    </location>
</feature>
<name>A0ABR3C391_9PEZI</name>